<reference evidence="1" key="1">
    <citation type="journal article" date="2021" name="New Phytol.">
        <title>Evolutionary innovations through gain and loss of genes in the ectomycorrhizal Boletales.</title>
        <authorList>
            <person name="Wu G."/>
            <person name="Miyauchi S."/>
            <person name="Morin E."/>
            <person name="Kuo A."/>
            <person name="Drula E."/>
            <person name="Varga T."/>
            <person name="Kohler A."/>
            <person name="Feng B."/>
            <person name="Cao Y."/>
            <person name="Lipzen A."/>
            <person name="Daum C."/>
            <person name="Hundley H."/>
            <person name="Pangilinan J."/>
            <person name="Johnson J."/>
            <person name="Barry K."/>
            <person name="LaButti K."/>
            <person name="Ng V."/>
            <person name="Ahrendt S."/>
            <person name="Min B."/>
            <person name="Choi I.G."/>
            <person name="Park H."/>
            <person name="Plett J.M."/>
            <person name="Magnuson J."/>
            <person name="Spatafora J.W."/>
            <person name="Nagy L.G."/>
            <person name="Henrissat B."/>
            <person name="Grigoriev I.V."/>
            <person name="Yang Z.L."/>
            <person name="Xu J."/>
            <person name="Martin F.M."/>
        </authorList>
    </citation>
    <scope>NUCLEOTIDE SEQUENCE</scope>
    <source>
        <strain evidence="1">KUC20120723A-06</strain>
    </source>
</reference>
<organism evidence="1 2">
    <name type="scientific">Leucogyrophana mollusca</name>
    <dbReference type="NCBI Taxonomy" id="85980"/>
    <lineage>
        <taxon>Eukaryota</taxon>
        <taxon>Fungi</taxon>
        <taxon>Dikarya</taxon>
        <taxon>Basidiomycota</taxon>
        <taxon>Agaricomycotina</taxon>
        <taxon>Agaricomycetes</taxon>
        <taxon>Agaricomycetidae</taxon>
        <taxon>Boletales</taxon>
        <taxon>Boletales incertae sedis</taxon>
        <taxon>Leucogyrophana</taxon>
    </lineage>
</organism>
<name>A0ACB8BV14_9AGAM</name>
<dbReference type="Proteomes" id="UP000790709">
    <property type="component" value="Unassembled WGS sequence"/>
</dbReference>
<gene>
    <name evidence="1" type="ORF">BV22DRAFT_1030009</name>
</gene>
<keyword evidence="2" id="KW-1185">Reference proteome</keyword>
<accession>A0ACB8BV14</accession>
<evidence type="ECO:0000313" key="2">
    <source>
        <dbReference type="Proteomes" id="UP000790709"/>
    </source>
</evidence>
<proteinExistence type="predicted"/>
<evidence type="ECO:0000313" key="1">
    <source>
        <dbReference type="EMBL" id="KAH7928985.1"/>
    </source>
</evidence>
<sequence length="231" mass="25161">MASQSVTLLAGPQLLGLFFNWGLQGVLIVQVYIYHMCFPTDRLALKLFVYGVLAFETVQTGLVTQFGFDIYVYDYGEVSSLIAFHNTWFSSPIMEAIIAAAVQIFFAWRLYGLSKSRILAGVIIFLALGQMVAGIVGGALLRQLNPSSAELSVVTPLLGTWLSVAIFVDIIIAASMTICLWKSKTGFKHSDAIMNRLIKLVVETGALTATVGIINVVLFVGVPTNLLYQCP</sequence>
<protein>
    <submittedName>
        <fullName evidence="1">Uncharacterized protein</fullName>
    </submittedName>
</protein>
<dbReference type="EMBL" id="MU266346">
    <property type="protein sequence ID" value="KAH7928985.1"/>
    <property type="molecule type" value="Genomic_DNA"/>
</dbReference>
<comment type="caution">
    <text evidence="1">The sequence shown here is derived from an EMBL/GenBank/DDBJ whole genome shotgun (WGS) entry which is preliminary data.</text>
</comment>